<organism evidence="5 6">
    <name type="scientific">Apatococcus fuscideae</name>
    <dbReference type="NCBI Taxonomy" id="2026836"/>
    <lineage>
        <taxon>Eukaryota</taxon>
        <taxon>Viridiplantae</taxon>
        <taxon>Chlorophyta</taxon>
        <taxon>core chlorophytes</taxon>
        <taxon>Trebouxiophyceae</taxon>
        <taxon>Chlorellales</taxon>
        <taxon>Chlorellaceae</taxon>
        <taxon>Apatococcus</taxon>
    </lineage>
</organism>
<keyword evidence="6" id="KW-1185">Reference proteome</keyword>
<dbReference type="InterPro" id="IPR029787">
    <property type="entry name" value="Nucleotide_cyclase"/>
</dbReference>
<dbReference type="GO" id="GO:0005930">
    <property type="term" value="C:axoneme"/>
    <property type="evidence" value="ECO:0007669"/>
    <property type="project" value="UniProtKB-SubCell"/>
</dbReference>
<feature type="region of interest" description="Disordered" evidence="2">
    <location>
        <begin position="604"/>
        <end position="626"/>
    </location>
</feature>
<dbReference type="SMART" id="SM00044">
    <property type="entry name" value="CYCc"/>
    <property type="match status" value="1"/>
</dbReference>
<dbReference type="GO" id="GO:0035556">
    <property type="term" value="P:intracellular signal transduction"/>
    <property type="evidence" value="ECO:0007669"/>
    <property type="project" value="InterPro"/>
</dbReference>
<dbReference type="EMBL" id="JALJOV010000002">
    <property type="protein sequence ID" value="KAK9869017.1"/>
    <property type="molecule type" value="Genomic_DNA"/>
</dbReference>
<evidence type="ECO:0000259" key="4">
    <source>
        <dbReference type="PROSITE" id="PS50125"/>
    </source>
</evidence>
<dbReference type="InterPro" id="IPR032675">
    <property type="entry name" value="LRR_dom_sf"/>
</dbReference>
<keyword evidence="3" id="KW-0472">Membrane</keyword>
<dbReference type="Gene3D" id="3.30.70.1230">
    <property type="entry name" value="Nucleotide cyclase"/>
    <property type="match status" value="2"/>
</dbReference>
<feature type="transmembrane region" description="Helical" evidence="3">
    <location>
        <begin position="294"/>
        <end position="318"/>
    </location>
</feature>
<dbReference type="GO" id="GO:0009190">
    <property type="term" value="P:cyclic nucleotide biosynthetic process"/>
    <property type="evidence" value="ECO:0007669"/>
    <property type="project" value="InterPro"/>
</dbReference>
<feature type="region of interest" description="Disordered" evidence="2">
    <location>
        <begin position="1029"/>
        <end position="1079"/>
    </location>
</feature>
<feature type="compositionally biased region" description="Polar residues" evidence="2">
    <location>
        <begin position="604"/>
        <end position="615"/>
    </location>
</feature>
<reference evidence="5 6" key="1">
    <citation type="journal article" date="2024" name="Nat. Commun.">
        <title>Phylogenomics reveals the evolutionary origins of lichenization in chlorophyte algae.</title>
        <authorList>
            <person name="Puginier C."/>
            <person name="Libourel C."/>
            <person name="Otte J."/>
            <person name="Skaloud P."/>
            <person name="Haon M."/>
            <person name="Grisel S."/>
            <person name="Petersen M."/>
            <person name="Berrin J.G."/>
            <person name="Delaux P.M."/>
            <person name="Dal Grande F."/>
            <person name="Keller J."/>
        </authorList>
    </citation>
    <scope>NUCLEOTIDE SEQUENCE [LARGE SCALE GENOMIC DNA]</scope>
    <source>
        <strain evidence="5 6">SAG 2523</strain>
    </source>
</reference>
<name>A0AAW1TL37_9CHLO</name>
<evidence type="ECO:0000256" key="3">
    <source>
        <dbReference type="SAM" id="Phobius"/>
    </source>
</evidence>
<dbReference type="Pfam" id="PF00211">
    <property type="entry name" value="Guanylate_cyc"/>
    <property type="match status" value="1"/>
</dbReference>
<feature type="compositionally biased region" description="Basic and acidic residues" evidence="2">
    <location>
        <begin position="616"/>
        <end position="626"/>
    </location>
</feature>
<keyword evidence="3" id="KW-1133">Transmembrane helix</keyword>
<dbReference type="PANTHER" id="PTHR43081">
    <property type="entry name" value="ADENYLATE CYCLASE, TERMINAL-DIFFERENTIATION SPECIFIC-RELATED"/>
    <property type="match status" value="1"/>
</dbReference>
<protein>
    <recommendedName>
        <fullName evidence="4">Guanylate cyclase domain-containing protein</fullName>
    </recommendedName>
</protein>
<dbReference type="PROSITE" id="PS50125">
    <property type="entry name" value="GUANYLATE_CYCLASE_2"/>
    <property type="match status" value="1"/>
</dbReference>
<dbReference type="AlphaFoldDB" id="A0AAW1TL37"/>
<dbReference type="Proteomes" id="UP001485043">
    <property type="component" value="Unassembled WGS sequence"/>
</dbReference>
<sequence length="1139" mass="125760">MARGCSLVRNAPALAPGALPVDTSIIYSPDLDEPAQRQALLDLYAYTSGPSWTVQNVLANSLQEASLAAAPNAAAALEIERATFLAEQLSKFKWGTPGVSYCLWVGVTCCPTASPITAATCREPFLQSVARLDMGSFSLNGTLPPSLGDLGDLQVINWVNNTDLVGSLPNSLVNTKLYAIYATNTRLCYASPHCPLNGPPVPGSHLPSFIYADLGYQGFRNSDGSTIDCPLLSLSMTPATTKLYTRVLVAPSYYGYADCRCDDARQTLQVQWQQSELKYSATCTTHPANNTTEIVIITVCVGILVLCLLGSCITFVWWKFSVANELRRLGANASKRKHPPGCCPGHEDAEVTLVHTDIEGSTDIWEWDHRVMQKALNRHDSTLRTLTGRYFGYEVTTEGDSFTMAFHDPIDAVAWCMHVQQRLLKEEWPMRLGEHAAARIVTAGDLEDDPSNRQTIFNGLRVRMAVNTGVPSKIKIHHVTKQAEYQGHLLNELEAIGSLPSGGQVLISATTYQRICGRLDELRLPALQKAYALPSDSPGMARRMAHKRPAGLWSSFQMAMSMTKRSASCSMSGPSSHSHNSQQGHNAPPENSYTQRLISMQTITRAPISRQNSGSQDKKNETERRRGFAMHDDLDFTYRISDRDAALPMLIDMGYHKLAGLKTDKADQSWYMPGVQIIQIVPWHLRLRTVLFPRLVSEAQVYPGFFDAPGSHLALLPPRLCKGPLEATIAFCCIDRLRELGAIDSGLAERACSLYTDVVRSTLFINKGYECQEKEGLFMMAFATPVSALEWALTLQLALTKVAWPEELLATEIGRLVKDPSTGSILFAGLRAKCSIFHGTMSKIVPHTTTGRADYFGLAVNRAARFMGAAVGGQVLAERGVVEEVASIWASSGRKTHGRRRPSAERSRHRSALLVLPQPDYDEETSGTIRRQLQQAGDVLSSVASLRTASMPHISRQLLAPPVPDPRELPRRNLNWTDHSLDARVLRGPRRSLSMSAEHMRMSERAAANRNGLRSQADLNYEVWRHAAQQRSKSCTGGPSRRASDLQRPGEGSLHPAKKLQSRARRKSQRLFPGLLSSDTSPLARYEREQLATSTAAAQKAPTLLQQKQCQLFLENKREQVHERQQQRGTEQPFWAVSG</sequence>
<feature type="compositionally biased region" description="Polar residues" evidence="2">
    <location>
        <begin position="582"/>
        <end position="591"/>
    </location>
</feature>
<proteinExistence type="predicted"/>
<keyword evidence="3" id="KW-0812">Transmembrane</keyword>
<accession>A0AAW1TL37</accession>
<dbReference type="InterPro" id="IPR001054">
    <property type="entry name" value="A/G_cyclase"/>
</dbReference>
<dbReference type="SUPFAM" id="SSF52058">
    <property type="entry name" value="L domain-like"/>
    <property type="match status" value="1"/>
</dbReference>
<dbReference type="SUPFAM" id="SSF55073">
    <property type="entry name" value="Nucleotide cyclase"/>
    <property type="match status" value="2"/>
</dbReference>
<dbReference type="PANTHER" id="PTHR43081:SF1">
    <property type="entry name" value="ADENYLATE CYCLASE, TERMINAL-DIFFERENTIATION SPECIFIC"/>
    <property type="match status" value="1"/>
</dbReference>
<evidence type="ECO:0000256" key="1">
    <source>
        <dbReference type="ARBA" id="ARBA00004430"/>
    </source>
</evidence>
<gene>
    <name evidence="5" type="ORF">WJX84_000276</name>
</gene>
<comment type="subcellular location">
    <subcellularLocation>
        <location evidence="1">Cytoplasm</location>
        <location evidence="1">Cytoskeleton</location>
        <location evidence="1">Cilium axoneme</location>
    </subcellularLocation>
</comment>
<dbReference type="Gene3D" id="3.80.10.10">
    <property type="entry name" value="Ribonuclease Inhibitor"/>
    <property type="match status" value="1"/>
</dbReference>
<evidence type="ECO:0000313" key="6">
    <source>
        <dbReference type="Proteomes" id="UP001485043"/>
    </source>
</evidence>
<feature type="compositionally biased region" description="Basic residues" evidence="2">
    <location>
        <begin position="1056"/>
        <end position="1069"/>
    </location>
</feature>
<comment type="caution">
    <text evidence="5">The sequence shown here is derived from an EMBL/GenBank/DDBJ whole genome shotgun (WGS) entry which is preliminary data.</text>
</comment>
<evidence type="ECO:0000313" key="5">
    <source>
        <dbReference type="EMBL" id="KAK9869017.1"/>
    </source>
</evidence>
<feature type="compositionally biased region" description="Low complexity" evidence="2">
    <location>
        <begin position="566"/>
        <end position="581"/>
    </location>
</feature>
<dbReference type="InterPro" id="IPR050697">
    <property type="entry name" value="Adenylyl/Guanylyl_Cyclase_3/4"/>
</dbReference>
<feature type="domain" description="Guanylate cyclase" evidence="4">
    <location>
        <begin position="352"/>
        <end position="469"/>
    </location>
</feature>
<evidence type="ECO:0000256" key="2">
    <source>
        <dbReference type="SAM" id="MobiDB-lite"/>
    </source>
</evidence>
<feature type="region of interest" description="Disordered" evidence="2">
    <location>
        <begin position="564"/>
        <end position="591"/>
    </location>
</feature>